<accession>A0A1V4IVG1</accession>
<evidence type="ECO:0000313" key="5">
    <source>
        <dbReference type="EMBL" id="OPJ64048.1"/>
    </source>
</evidence>
<evidence type="ECO:0000256" key="1">
    <source>
        <dbReference type="ARBA" id="ARBA00010928"/>
    </source>
</evidence>
<keyword evidence="6" id="KW-1185">Reference proteome</keyword>
<dbReference type="AlphaFoldDB" id="A0A1V4IVG1"/>
<dbReference type="InterPro" id="IPR050984">
    <property type="entry name" value="Gfo/Idh/MocA_domain"/>
</dbReference>
<dbReference type="EC" id="1.1.99.28" evidence="5"/>
<proteinExistence type="inferred from homology"/>
<evidence type="ECO:0000259" key="4">
    <source>
        <dbReference type="Pfam" id="PF22725"/>
    </source>
</evidence>
<organism evidence="5 6">
    <name type="scientific">Clostridium chromiireducens</name>
    <dbReference type="NCBI Taxonomy" id="225345"/>
    <lineage>
        <taxon>Bacteria</taxon>
        <taxon>Bacillati</taxon>
        <taxon>Bacillota</taxon>
        <taxon>Clostridia</taxon>
        <taxon>Eubacteriales</taxon>
        <taxon>Clostridiaceae</taxon>
        <taxon>Clostridium</taxon>
    </lineage>
</organism>
<dbReference type="Pfam" id="PF22725">
    <property type="entry name" value="GFO_IDH_MocA_C3"/>
    <property type="match status" value="1"/>
</dbReference>
<dbReference type="OrthoDB" id="9783105at2"/>
<dbReference type="Proteomes" id="UP000191056">
    <property type="component" value="Unassembled WGS sequence"/>
</dbReference>
<comment type="similarity">
    <text evidence="1">Belongs to the Gfo/Idh/MocA family.</text>
</comment>
<dbReference type="GO" id="GO:0000166">
    <property type="term" value="F:nucleotide binding"/>
    <property type="evidence" value="ECO:0007669"/>
    <property type="project" value="InterPro"/>
</dbReference>
<dbReference type="PANTHER" id="PTHR22604">
    <property type="entry name" value="OXIDOREDUCTASES"/>
    <property type="match status" value="1"/>
</dbReference>
<dbReference type="Gene3D" id="3.30.360.10">
    <property type="entry name" value="Dihydrodipicolinate Reductase, domain 2"/>
    <property type="match status" value="1"/>
</dbReference>
<reference evidence="5 6" key="1">
    <citation type="submission" date="2017-03" db="EMBL/GenBank/DDBJ databases">
        <title>Genome sequence of Clostridium chromiireducens DSM 23318.</title>
        <authorList>
            <person name="Poehlein A."/>
            <person name="Daniel R."/>
        </authorList>
    </citation>
    <scope>NUCLEOTIDE SEQUENCE [LARGE SCALE GENOMIC DNA]</scope>
    <source>
        <strain evidence="5 6">DSM 23318</strain>
    </source>
</reference>
<dbReference type="Pfam" id="PF01408">
    <property type="entry name" value="GFO_IDH_MocA"/>
    <property type="match status" value="1"/>
</dbReference>
<evidence type="ECO:0000259" key="3">
    <source>
        <dbReference type="Pfam" id="PF01408"/>
    </source>
</evidence>
<keyword evidence="2 5" id="KW-0560">Oxidoreductase</keyword>
<gene>
    <name evidence="5" type="primary">gfo_1</name>
    <name evidence="5" type="ORF">CLCHR_12950</name>
</gene>
<protein>
    <submittedName>
        <fullName evidence="5">Glucose--fructose oxidoreductase</fullName>
        <ecNumber evidence="5">1.1.99.28</ecNumber>
    </submittedName>
</protein>
<dbReference type="InterPro" id="IPR000683">
    <property type="entry name" value="Gfo/Idh/MocA-like_OxRdtase_N"/>
</dbReference>
<sequence length="320" mass="36478">MIRWGIIGLGNIASRFAKSLSYTNEGKLYAIASKTKEKRDAFHNKYNCEKVYEDYDQLLNDNEIDAVYIALPHGSHKYWSIEALRRKKAVLCEKPVGLNAEEMKEIKTEALLNNTFFMEAMKTRFIPLVHEIKEIIKNNEIGEIVAIEANFCNHVENINPGSYLLDKKQGGALLDVGIYPLSFVMDMIDSEVNEVNSYMDINESEVDAYFKATITFKNGVIGTVEGAIDRNKERTAIIKGTKGFIEIPIYNRPSMVTVNIDGNQPYTIEKEIEFDDMYAEIQEVHNSLRDSKLQSDCLPLDESIRVMEVLDRIRINAGQK</sequence>
<feature type="domain" description="Gfo/Idh/MocA-like oxidoreductase N-terminal" evidence="3">
    <location>
        <begin position="2"/>
        <end position="110"/>
    </location>
</feature>
<dbReference type="GO" id="GO:0047061">
    <property type="term" value="F:glucose-fructose oxidoreductase activity"/>
    <property type="evidence" value="ECO:0007669"/>
    <property type="project" value="UniProtKB-EC"/>
</dbReference>
<comment type="caution">
    <text evidence="5">The sequence shown here is derived from an EMBL/GenBank/DDBJ whole genome shotgun (WGS) entry which is preliminary data.</text>
</comment>
<dbReference type="SUPFAM" id="SSF55347">
    <property type="entry name" value="Glyceraldehyde-3-phosphate dehydrogenase-like, C-terminal domain"/>
    <property type="match status" value="1"/>
</dbReference>
<dbReference type="Gene3D" id="3.40.50.720">
    <property type="entry name" value="NAD(P)-binding Rossmann-like Domain"/>
    <property type="match status" value="1"/>
</dbReference>
<dbReference type="RefSeq" id="WP_079438880.1">
    <property type="nucleotide sequence ID" value="NZ_JBLZIA010000008.1"/>
</dbReference>
<dbReference type="STRING" id="225345.CLCHR_12950"/>
<evidence type="ECO:0000256" key="2">
    <source>
        <dbReference type="ARBA" id="ARBA00023002"/>
    </source>
</evidence>
<dbReference type="SUPFAM" id="SSF51735">
    <property type="entry name" value="NAD(P)-binding Rossmann-fold domains"/>
    <property type="match status" value="1"/>
</dbReference>
<dbReference type="InterPro" id="IPR055170">
    <property type="entry name" value="GFO_IDH_MocA-like_dom"/>
</dbReference>
<evidence type="ECO:0000313" key="6">
    <source>
        <dbReference type="Proteomes" id="UP000191056"/>
    </source>
</evidence>
<name>A0A1V4IVG1_9CLOT</name>
<dbReference type="InterPro" id="IPR036291">
    <property type="entry name" value="NAD(P)-bd_dom_sf"/>
</dbReference>
<dbReference type="PANTHER" id="PTHR22604:SF105">
    <property type="entry name" value="TRANS-1,2-DIHYDROBENZENE-1,2-DIOL DEHYDROGENASE"/>
    <property type="match status" value="1"/>
</dbReference>
<feature type="domain" description="GFO/IDH/MocA-like oxidoreductase" evidence="4">
    <location>
        <begin position="130"/>
        <end position="246"/>
    </location>
</feature>
<dbReference type="EMBL" id="MZGT01000014">
    <property type="protein sequence ID" value="OPJ64048.1"/>
    <property type="molecule type" value="Genomic_DNA"/>
</dbReference>